<evidence type="ECO:0000313" key="4">
    <source>
        <dbReference type="Proteomes" id="UP000317257"/>
    </source>
</evidence>
<dbReference type="PANTHER" id="PTHR15715">
    <property type="entry name" value="CENTROSOMAL PROTEIN OF 170 KDA"/>
    <property type="match status" value="1"/>
</dbReference>
<reference evidence="4" key="1">
    <citation type="submission" date="2018-12" db="EMBL/GenBank/DDBJ databases">
        <title>The complete genome of Metarhizium rileyi, a key fungal pathogen of Lepidoptera.</title>
        <authorList>
            <person name="Binneck E."/>
            <person name="Lastra C.C.L."/>
            <person name="Sosa-Gomez D.R."/>
        </authorList>
    </citation>
    <scope>NUCLEOTIDE SEQUENCE [LARGE SCALE GENOMIC DNA]</scope>
    <source>
        <strain evidence="4">Cep018-CH2</strain>
    </source>
</reference>
<dbReference type="InterPro" id="IPR008984">
    <property type="entry name" value="SMAD_FHA_dom_sf"/>
</dbReference>
<organism evidence="3 4">
    <name type="scientific">Metarhizium rileyi (strain RCEF 4871)</name>
    <name type="common">Nomuraea rileyi</name>
    <dbReference type="NCBI Taxonomy" id="1649241"/>
    <lineage>
        <taxon>Eukaryota</taxon>
        <taxon>Fungi</taxon>
        <taxon>Dikarya</taxon>
        <taxon>Ascomycota</taxon>
        <taxon>Pezizomycotina</taxon>
        <taxon>Sordariomycetes</taxon>
        <taxon>Hypocreomycetidae</taxon>
        <taxon>Hypocreales</taxon>
        <taxon>Clavicipitaceae</taxon>
        <taxon>Metarhizium</taxon>
    </lineage>
</organism>
<feature type="region of interest" description="Disordered" evidence="1">
    <location>
        <begin position="244"/>
        <end position="293"/>
    </location>
</feature>
<feature type="region of interest" description="Disordered" evidence="1">
    <location>
        <begin position="300"/>
        <end position="319"/>
    </location>
</feature>
<comment type="caution">
    <text evidence="3">The sequence shown here is derived from an EMBL/GenBank/DDBJ whole genome shotgun (WGS) entry which is preliminary data.</text>
</comment>
<dbReference type="AlphaFoldDB" id="A0A5C6GI15"/>
<dbReference type="EMBL" id="SBHS01000004">
    <property type="protein sequence ID" value="TWU76954.1"/>
    <property type="molecule type" value="Genomic_DNA"/>
</dbReference>
<dbReference type="SMART" id="SM00240">
    <property type="entry name" value="FHA"/>
    <property type="match status" value="1"/>
</dbReference>
<dbReference type="InterPro" id="IPR000253">
    <property type="entry name" value="FHA_dom"/>
</dbReference>
<dbReference type="InterPro" id="IPR051176">
    <property type="entry name" value="Cent_Immune-Sig_Mod"/>
</dbReference>
<feature type="compositionally biased region" description="Basic and acidic residues" evidence="1">
    <location>
        <begin position="270"/>
        <end position="279"/>
    </location>
</feature>
<feature type="compositionally biased region" description="Basic and acidic residues" evidence="1">
    <location>
        <begin position="305"/>
        <end position="315"/>
    </location>
</feature>
<protein>
    <recommendedName>
        <fullName evidence="2">FHA domain-containing protein</fullName>
    </recommendedName>
</protein>
<proteinExistence type="predicted"/>
<dbReference type="PROSITE" id="PS50006">
    <property type="entry name" value="FHA_DOMAIN"/>
    <property type="match status" value="1"/>
</dbReference>
<accession>A0A5C6GI15</accession>
<gene>
    <name evidence="3" type="ORF">ED733_007191</name>
</gene>
<evidence type="ECO:0000259" key="2">
    <source>
        <dbReference type="PROSITE" id="PS50006"/>
    </source>
</evidence>
<dbReference type="SUPFAM" id="SSF49879">
    <property type="entry name" value="SMAD/FHA domain"/>
    <property type="match status" value="1"/>
</dbReference>
<name>A0A5C6GI15_METRR</name>
<evidence type="ECO:0000256" key="1">
    <source>
        <dbReference type="SAM" id="MobiDB-lite"/>
    </source>
</evidence>
<dbReference type="Gene3D" id="2.60.200.20">
    <property type="match status" value="1"/>
</dbReference>
<feature type="region of interest" description="Disordered" evidence="1">
    <location>
        <begin position="202"/>
        <end position="230"/>
    </location>
</feature>
<dbReference type="Proteomes" id="UP000317257">
    <property type="component" value="Unassembled WGS sequence"/>
</dbReference>
<evidence type="ECO:0000313" key="3">
    <source>
        <dbReference type="EMBL" id="TWU76954.1"/>
    </source>
</evidence>
<sequence>MEVTPQYKDEVQIVLKAVAPTMKSKFCDRYIFLTKDNPKIFIGRSTKRDTKLAAGANNGWFESAVMSRNHAELVYLPANNSVALTDVGSLHGTYVNDKRIDKMQCRRLNHNDKVRFGVSIQKGSETFPPCEMKVLLNHGSQDPAERPVVFRVPDSSDGEDDMSDVDESIETSVSLIQRAGMTLDDPQDSRAINLTREYHTDLLEADPEATVEVPELSTPGDKEPDEVQTQQSCLRWSVEAEEVDENDAHFSPQYFAPSSIIDSEGEVDKDESTSAKEEIGAMDGDQNSGRKRPYTLQVDASPKTLEPDAHNKSDEVLDNTPSHVQITSGVESDILPPLVTTHTAQLGGVHLPSLFDAIPSSSYKPPHPDKTVSAESLGVKSGKPEYFEAREHNRRVYFGPEESGEDGFSSNFEKLDMANESSTPYSHHTNILSARLPYYCTSDSATAALLASGEKFLRTPVEGFDEVALQGDYIDDTSAYTYEMSKKAAESLGDLPPRSIVDLGAWDRKDQSASVANAAHSHVAPGINRAAGKRKSDAISRLLPNETEPYSSQAIFEPTIRSTETRFNEATQPAEVLQTESQRFNTIDHHRPAKRLRRVVEAVGYATLGGVAVMTALIATAPAL</sequence>
<dbReference type="PANTHER" id="PTHR15715:SF37">
    <property type="entry name" value="LD47843P"/>
    <property type="match status" value="1"/>
</dbReference>
<dbReference type="Pfam" id="PF00498">
    <property type="entry name" value="FHA"/>
    <property type="match status" value="1"/>
</dbReference>
<feature type="domain" description="FHA" evidence="2">
    <location>
        <begin position="40"/>
        <end position="100"/>
    </location>
</feature>